<dbReference type="PROSITE" id="PS00489">
    <property type="entry name" value="RNA_POL_PHAGE_2"/>
    <property type="match status" value="1"/>
</dbReference>
<gene>
    <name evidence="23" type="ORF">GT037_011116</name>
</gene>
<dbReference type="GO" id="GO:0001018">
    <property type="term" value="F:mitochondrial promoter sequence-specific DNA binding"/>
    <property type="evidence" value="ECO:0007669"/>
    <property type="project" value="TreeGrafter"/>
</dbReference>
<evidence type="ECO:0000313" key="24">
    <source>
        <dbReference type="Proteomes" id="UP000596902"/>
    </source>
</evidence>
<evidence type="ECO:0000256" key="13">
    <source>
        <dbReference type="ARBA" id="ARBA00023033"/>
    </source>
</evidence>
<evidence type="ECO:0000256" key="19">
    <source>
        <dbReference type="RuleBase" id="RU003805"/>
    </source>
</evidence>
<evidence type="ECO:0000256" key="10">
    <source>
        <dbReference type="ARBA" id="ARBA00022946"/>
    </source>
</evidence>
<comment type="similarity">
    <text evidence="4">Belongs to the cytochrome P450 family.</text>
</comment>
<evidence type="ECO:0000256" key="6">
    <source>
        <dbReference type="ARBA" id="ARBA00022617"/>
    </source>
</evidence>
<dbReference type="GO" id="GO:0006390">
    <property type="term" value="P:mitochondrial transcription"/>
    <property type="evidence" value="ECO:0007669"/>
    <property type="project" value="TreeGrafter"/>
</dbReference>
<dbReference type="InterPro" id="IPR002092">
    <property type="entry name" value="DNA-dir_Rpol_phage-type"/>
</dbReference>
<dbReference type="InterPro" id="IPR037159">
    <property type="entry name" value="RNA_POL_N_sf"/>
</dbReference>
<proteinExistence type="inferred from homology"/>
<keyword evidence="6 18" id="KW-0349">Heme</keyword>
<comment type="similarity">
    <text evidence="3 19">Belongs to the phage and mitochondrial RNA polymerase family.</text>
</comment>
<organism evidence="23 24">
    <name type="scientific">Alternaria burnsii</name>
    <dbReference type="NCBI Taxonomy" id="1187904"/>
    <lineage>
        <taxon>Eukaryota</taxon>
        <taxon>Fungi</taxon>
        <taxon>Dikarya</taxon>
        <taxon>Ascomycota</taxon>
        <taxon>Pezizomycotina</taxon>
        <taxon>Dothideomycetes</taxon>
        <taxon>Pleosporomycetidae</taxon>
        <taxon>Pleosporales</taxon>
        <taxon>Pleosporineae</taxon>
        <taxon>Pleosporaceae</taxon>
        <taxon>Alternaria</taxon>
        <taxon>Alternaria sect. Alternaria</taxon>
    </lineage>
</organism>
<dbReference type="InterPro" id="IPR029262">
    <property type="entry name" value="RPOL_N"/>
</dbReference>
<evidence type="ECO:0000256" key="18">
    <source>
        <dbReference type="PIRSR" id="PIRSR602401-1"/>
    </source>
</evidence>
<evidence type="ECO:0000256" key="16">
    <source>
        <dbReference type="ARBA" id="ARBA00048552"/>
    </source>
</evidence>
<feature type="region of interest" description="Disordered" evidence="20">
    <location>
        <begin position="2612"/>
        <end position="2631"/>
    </location>
</feature>
<dbReference type="RefSeq" id="XP_038781209.1">
    <property type="nucleotide sequence ID" value="XM_038936163.1"/>
</dbReference>
<evidence type="ECO:0000256" key="21">
    <source>
        <dbReference type="SAM" id="Phobius"/>
    </source>
</evidence>
<dbReference type="Gene3D" id="1.10.287.280">
    <property type="match status" value="1"/>
</dbReference>
<keyword evidence="24" id="KW-1185">Reference proteome</keyword>
<dbReference type="InterPro" id="IPR043502">
    <property type="entry name" value="DNA/RNA_pol_sf"/>
</dbReference>
<feature type="region of interest" description="Disordered" evidence="20">
    <location>
        <begin position="2700"/>
        <end position="2730"/>
    </location>
</feature>
<evidence type="ECO:0000259" key="22">
    <source>
        <dbReference type="SMART" id="SM01311"/>
    </source>
</evidence>
<comment type="cofactor">
    <cofactor evidence="18">
        <name>heme</name>
        <dbReference type="ChEBI" id="CHEBI:30413"/>
    </cofactor>
</comment>
<comment type="caution">
    <text evidence="23">The sequence shown here is derived from an EMBL/GenBank/DDBJ whole genome shotgun (WGS) entry which is preliminary data.</text>
</comment>
<keyword evidence="14" id="KW-0496">Mitochondrion</keyword>
<comment type="subcellular location">
    <subcellularLocation>
        <location evidence="2">Mitochondrion</location>
    </subcellularLocation>
</comment>
<dbReference type="GeneID" id="62209341"/>
<feature type="compositionally biased region" description="Basic and acidic residues" evidence="20">
    <location>
        <begin position="2700"/>
        <end position="2722"/>
    </location>
</feature>
<dbReference type="InterPro" id="IPR046950">
    <property type="entry name" value="DNA-dir_Rpol_C_phage-type"/>
</dbReference>
<dbReference type="Gene3D" id="1.10.630.10">
    <property type="entry name" value="Cytochrome P450"/>
    <property type="match status" value="1"/>
</dbReference>
<evidence type="ECO:0000256" key="5">
    <source>
        <dbReference type="ARBA" id="ARBA00022478"/>
    </source>
</evidence>
<dbReference type="GO" id="GO:0016705">
    <property type="term" value="F:oxidoreductase activity, acting on paired donors, with incorporation or reduction of molecular oxygen"/>
    <property type="evidence" value="ECO:0007669"/>
    <property type="project" value="InterPro"/>
</dbReference>
<evidence type="ECO:0000256" key="15">
    <source>
        <dbReference type="ARBA" id="ARBA00023163"/>
    </source>
</evidence>
<dbReference type="SUPFAM" id="SSF56672">
    <property type="entry name" value="DNA/RNA polymerases"/>
    <property type="match status" value="1"/>
</dbReference>
<evidence type="ECO:0000256" key="3">
    <source>
        <dbReference type="ARBA" id="ARBA00009493"/>
    </source>
</evidence>
<dbReference type="SMART" id="SM01311">
    <property type="entry name" value="RPOL_N"/>
    <property type="match status" value="1"/>
</dbReference>
<evidence type="ECO:0000256" key="11">
    <source>
        <dbReference type="ARBA" id="ARBA00023002"/>
    </source>
</evidence>
<dbReference type="GO" id="GO:0005506">
    <property type="term" value="F:iron ion binding"/>
    <property type="evidence" value="ECO:0007669"/>
    <property type="project" value="InterPro"/>
</dbReference>
<keyword evidence="7 19" id="KW-0808">Transferase</keyword>
<feature type="binding site" description="axial binding residue" evidence="18">
    <location>
        <position position="448"/>
    </location>
    <ligand>
        <name>heme</name>
        <dbReference type="ChEBI" id="CHEBI:30413"/>
    </ligand>
    <ligandPart>
        <name>Fe</name>
        <dbReference type="ChEBI" id="CHEBI:18248"/>
    </ligandPart>
</feature>
<keyword evidence="21" id="KW-0812">Transmembrane</keyword>
<evidence type="ECO:0000256" key="8">
    <source>
        <dbReference type="ARBA" id="ARBA00022695"/>
    </source>
</evidence>
<dbReference type="PRINTS" id="PR00463">
    <property type="entry name" value="EP450I"/>
</dbReference>
<keyword evidence="13" id="KW-0503">Monooxygenase</keyword>
<keyword evidence="15 19" id="KW-0804">Transcription</keyword>
<sequence length="2730" mass="307892">MISTILPLLSSQFLEYPARSLFLLIICIPILYVIGNEYVRYSRRIKGFPGPTNWPLVGNIPDIKVNAAEKYREWSKTFGAVYQIQLGNEPVIVVNSAEAAKKIFGGNSQALSSRPVFWTFHKVLSNTAGTTIGTSPFNDSLKRRRKGAASALNKPSIATYIDHLDLETKEFVKDGFESGHAGTVGVNPMPMIERLSLSLALTLNWGTRMSSRHDPMFHEICEVEAAISKFRSTTGNLQDYIPILRLNPFSFGTKSAKEHRNRRDVYLTKLNRDLDERMEKGTHKTCIQANIIRDKEAALNKEELTSISLTMLSGGLDTITTLVQWSVALLAQRPDIQEKAIKEIRKYYSEDEPLADAYDDQKCEYVVALVRECLRYYTVLRLALPRATVKDIVYEGKVIPAGSTVYLNAWACNMDAEVWRDPDEFRPERWLEQPDAPLHTYGLGYRMCAGSLLANRELYLVFLRTLNSFELVQKSEVDVHPVRGSSDPTSLVTMCRPYEILFKPRNEQILREALRAADERLAEFEKAMYRKAILPGDEELGKKDDDHRYKPARRSSWSGWSHTFRWRRRRILLAAVGLFLLYYCFLSGSDDYQEPDEPRYRRRPITSTYQKPSADGDDEPTGAPPGLQKPRHGEAVPRTYDGQIRFFRLASSLRSSASATGGYEKKNRNILFAMSSLKSASTLLPMVCDMSQWNRNHVHAAFMGREDIPVDHLLEINGIDKVKCPAVWHDARPDYMEYSTDVRAETAVMGAMQHISSFLHPQAAIIDDSVSEDQFFVRGMRTKTGVLKMPLIEVPKDRLEDFAWVSRLDAGSLRHWHDPTVDILIQVPPDSSSVLRLLKSIKDADYSGLRPPRITIELPAELDISVKEHIESFKWPPHNDNPIAGSGLSIRRRISNHRHNQEDSAIRFLELFYPTNTINSHVLLLSSQAQLSPQYFHFVTYALLEYKYSTYGAEDNDNLMGISLELPAVLLDGKTKLEPPSTSDMHTDRYKKLHQGAKSVPFMWQAPNSHAALLLGDKWAELHSFLGNRVVKHQQSAKTTSRGKLVSETLPAWTEYMLEFMRARGYSLLYPATTSNALVTIHNELYHVPEEFSAMSPRDGQETPAMPLETDAPFLRADTPPQSPQTSETPVISDTMPLHQALPFDGDLPEIPHLPQLLYDGQQIAPANISTVAREYADMFRKEVGGCKIPKGKHKKFVGGEASDLFCFGEDDDGDWVEDESREVEMFDAPIDDQLEKLCTGPDALRKMLSRAAGRKLRRNAFRTPTTLSDQLTLPWLCPALSRRTSYAPSASSTNTHDSSRRQRQRPSSLSIRHETRSLATSAELQPPPSSPLSFDPFAQSFGRQVQSPDLSRMPQWDPRNPLVVRDSLTALPALRPRDGVVGDLVELHQNLYACLRVGRLDRAAIIIDRLATVYNKDAPELIDAHNAYLQTLLDLGQLDPGVESMKKIETWCNDHMLAKDVPPNAQTFVTLIRSAMNFLEEGDDEAAVREYIGTAREYGEDILDQINASPEFSDEEWDLLIRLQPESFQEPPPVDHVQHLHVSTPSGRKNLIEHGLVSHPSQPIKPVKQKGMGLDSLKQALTIFDDEARVPYPHDMPGTQEEKDQAYAYARQLQMEQDGIEAAVRRWKAEDEKLQEVGVYGVMNSKPIQAVMYGWYSALVPLFKKRIEQAKEVLSDSKKSTARDEVAAYGVWLERCKPEKLAAITVARATQAAVKAKDEDNSAYKISALSIAIGNDIEEYLDADSRARRDAFLRKQRKQTRMNLINQLSKEIREAPSSLPSLKTSYPLEKADIPLGVRTKLGASCLELLLQSATLTVTAKDPRTGKQISRSMAAFHHAVGYRNGKKVGYLVPHHELSNKLRTDSVHSIQTVRLPMVVEPKSWSSYEDGGYYTIPQRVIRSKVGDTAQKAYAQSAIENGDMSKVMAGLDVLGRVPWQINAPVFEVMARVWNSGETIGALVGEDSITNYTRPQEPPANASVQERSKWSKALKEYENHIGGLHSQRCFQNFQLETARAYLNEKKMFFPHSVDFRGRAYPIPPILNHIGSDLSRGLLKFAHGKELGTVGLQWLKIHLANLYGYDKASLREREQFTTDNLDEIRDSATNPLDGRRWWVKAEDPWQCLACCMELKRAFDLPDPTRFVSQFPVHQDGTCNGLQHYAALGGDYAGARQVNLEPSDRPQDIYTGVAELVKEMVAKDAAEGLPVASFVDGHITRKVVKRTVMTNVYGVTFMGAKEQVHDELRNLFPHFEPTSKVRALGAVALYVAHKIFDALGKIFNGAQEIQYWLGECGERITTSITAEQVKRIKDRFEGLDPSNALYDPKFMAPKKVTTTQLNKFNKGMEKFQTSIIWTTPLKMPIVQPYRKESNQTIKTKIQNITVSKRSHQNEVDKRKQLQAFPPNFIHSLDASHMLLSALKANEMGLDFAAVHDSFWTHASDIPNLNVILRDAFVRMHSEDVIDRLAAEFSARYAGAMYRATLYSGAEVSRRISEWRLKYRQEKNTTTRSSGKRYGDTSFEEVALEAKRQELLKSEDAEERKQGEAMVTPTSIWLADQDFKAFRSARLALLGESKDKQSADRETKTMDEALGDEVDAITTTESTIDVVEDEAQDLAKDPQSGGVAKKKKASSGLGHEKSTIQVWIPLSFPPVPQKALRGDAEREFFAPDERTPVAIAATQKIRQITLQGRLGECGWNVKIRPEAWWREDHPGSSTREGRRGKIGEKRGRKKKGL</sequence>
<comment type="catalytic activity">
    <reaction evidence="16 19">
        <text>RNA(n) + a ribonucleoside 5'-triphosphate = RNA(n+1) + diphosphate</text>
        <dbReference type="Rhea" id="RHEA:21248"/>
        <dbReference type="Rhea" id="RHEA-COMP:14527"/>
        <dbReference type="Rhea" id="RHEA-COMP:17342"/>
        <dbReference type="ChEBI" id="CHEBI:33019"/>
        <dbReference type="ChEBI" id="CHEBI:61557"/>
        <dbReference type="ChEBI" id="CHEBI:140395"/>
        <dbReference type="EC" id="2.7.7.6"/>
    </reaction>
</comment>
<keyword evidence="5 19" id="KW-0240">DNA-directed RNA polymerase</keyword>
<dbReference type="Pfam" id="PF00940">
    <property type="entry name" value="RNA_pol"/>
    <property type="match status" value="1"/>
</dbReference>
<evidence type="ECO:0000313" key="23">
    <source>
        <dbReference type="EMBL" id="KAF7670823.1"/>
    </source>
</evidence>
<evidence type="ECO:0000256" key="9">
    <source>
        <dbReference type="ARBA" id="ARBA00022723"/>
    </source>
</evidence>
<accession>A0A8H7ASR2</accession>
<dbReference type="GO" id="GO:0020037">
    <property type="term" value="F:heme binding"/>
    <property type="evidence" value="ECO:0007669"/>
    <property type="project" value="InterPro"/>
</dbReference>
<dbReference type="InterPro" id="IPR002401">
    <property type="entry name" value="Cyt_P450_E_grp-I"/>
</dbReference>
<evidence type="ECO:0000256" key="1">
    <source>
        <dbReference type="ARBA" id="ARBA00004026"/>
    </source>
</evidence>
<reference evidence="23" key="2">
    <citation type="submission" date="2020-08" db="EMBL/GenBank/DDBJ databases">
        <title>Draft Genome Sequence of Cumin Blight Pathogen Alternaria burnsii.</title>
        <authorList>
            <person name="Feng Z."/>
        </authorList>
    </citation>
    <scope>NUCLEOTIDE SEQUENCE</scope>
    <source>
        <strain evidence="23">CBS107.38</strain>
    </source>
</reference>
<comment type="function">
    <text evidence="1 19">DNA-dependent RNA polymerase catalyzes the transcription of DNA into RNA using the four ribonucleoside triphosphates as substrates.</text>
</comment>
<evidence type="ECO:0000256" key="17">
    <source>
        <dbReference type="ARBA" id="ARBA00060591"/>
    </source>
</evidence>
<dbReference type="GO" id="GO:0004497">
    <property type="term" value="F:monooxygenase activity"/>
    <property type="evidence" value="ECO:0007669"/>
    <property type="project" value="UniProtKB-KW"/>
</dbReference>
<keyword evidence="21" id="KW-0472">Membrane</keyword>
<feature type="region of interest" description="Disordered" evidence="20">
    <location>
        <begin position="1287"/>
        <end position="1338"/>
    </location>
</feature>
<feature type="transmembrane region" description="Helical" evidence="21">
    <location>
        <begin position="20"/>
        <end position="39"/>
    </location>
</feature>
<dbReference type="Gene3D" id="1.10.150.20">
    <property type="entry name" value="5' to 3' exonuclease, C-terminal subdomain"/>
    <property type="match status" value="1"/>
</dbReference>
<protein>
    <recommendedName>
        <fullName evidence="19">DNA-directed RNA polymerase</fullName>
        <ecNumber evidence="19">2.7.7.6</ecNumber>
    </recommendedName>
</protein>
<evidence type="ECO:0000256" key="14">
    <source>
        <dbReference type="ARBA" id="ARBA00023128"/>
    </source>
</evidence>
<feature type="region of interest" description="Disordered" evidence="20">
    <location>
        <begin position="592"/>
        <end position="635"/>
    </location>
</feature>
<keyword evidence="10" id="KW-0809">Transit peptide</keyword>
<name>A0A8H7ASR2_9PLEO</name>
<evidence type="ECO:0000256" key="12">
    <source>
        <dbReference type="ARBA" id="ARBA00023004"/>
    </source>
</evidence>
<dbReference type="EC" id="2.7.7.6" evidence="19"/>
<feature type="compositionally biased region" description="Polar residues" evidence="20">
    <location>
        <begin position="1287"/>
        <end position="1297"/>
    </location>
</feature>
<evidence type="ECO:0000256" key="7">
    <source>
        <dbReference type="ARBA" id="ARBA00022679"/>
    </source>
</evidence>
<dbReference type="FunFam" id="1.10.630.10:FF:000072">
    <property type="entry name" value="3-hydroxyphenylacetate 6 hydroxylase"/>
    <property type="match status" value="1"/>
</dbReference>
<evidence type="ECO:0000256" key="20">
    <source>
        <dbReference type="SAM" id="MobiDB-lite"/>
    </source>
</evidence>
<dbReference type="GO" id="GO:0034245">
    <property type="term" value="C:mitochondrial DNA-directed RNA polymerase complex"/>
    <property type="evidence" value="ECO:0007669"/>
    <property type="project" value="TreeGrafter"/>
</dbReference>
<dbReference type="Gene3D" id="1.10.1320.10">
    <property type="entry name" value="DNA-directed RNA polymerase, N-terminal domain"/>
    <property type="match status" value="1"/>
</dbReference>
<dbReference type="Pfam" id="PF00067">
    <property type="entry name" value="p450"/>
    <property type="match status" value="1"/>
</dbReference>
<evidence type="ECO:0000256" key="4">
    <source>
        <dbReference type="ARBA" id="ARBA00010617"/>
    </source>
</evidence>
<reference evidence="23" key="1">
    <citation type="submission" date="2020-01" db="EMBL/GenBank/DDBJ databases">
        <authorList>
            <person name="Feng Z.H.Z."/>
        </authorList>
    </citation>
    <scope>NUCLEOTIDE SEQUENCE</scope>
    <source>
        <strain evidence="23">CBS107.38</strain>
    </source>
</reference>
<dbReference type="PROSITE" id="PS00900">
    <property type="entry name" value="RNA_POL_PHAGE_1"/>
    <property type="match status" value="1"/>
</dbReference>
<keyword evidence="8 19" id="KW-0548">Nucleotidyltransferase</keyword>
<dbReference type="Pfam" id="PF14700">
    <property type="entry name" value="RPOL_N"/>
    <property type="match status" value="1"/>
</dbReference>
<keyword evidence="12 18" id="KW-0408">Iron</keyword>
<comment type="pathway">
    <text evidence="17">Aromatic compound metabolism; phenylacetate degradation.</text>
</comment>
<dbReference type="EMBL" id="JAAABM010000028">
    <property type="protein sequence ID" value="KAF7670823.1"/>
    <property type="molecule type" value="Genomic_DNA"/>
</dbReference>
<dbReference type="Proteomes" id="UP000596902">
    <property type="component" value="Unassembled WGS sequence"/>
</dbReference>
<feature type="domain" description="DNA-directed RNA polymerase N-terminal" evidence="22">
    <location>
        <begin position="1611"/>
        <end position="1933"/>
    </location>
</feature>
<dbReference type="InterPro" id="IPR001128">
    <property type="entry name" value="Cyt_P450"/>
</dbReference>
<dbReference type="PANTHER" id="PTHR10102">
    <property type="entry name" value="DNA-DIRECTED RNA POLYMERASE, MITOCHONDRIAL"/>
    <property type="match status" value="1"/>
</dbReference>
<evidence type="ECO:0000256" key="2">
    <source>
        <dbReference type="ARBA" id="ARBA00004173"/>
    </source>
</evidence>
<dbReference type="InterPro" id="IPR036396">
    <property type="entry name" value="Cyt_P450_sf"/>
</dbReference>
<keyword evidence="11" id="KW-0560">Oxidoreductase</keyword>
<dbReference type="PRINTS" id="PR00385">
    <property type="entry name" value="P450"/>
</dbReference>
<dbReference type="SUPFAM" id="SSF48264">
    <property type="entry name" value="Cytochrome P450"/>
    <property type="match status" value="1"/>
</dbReference>
<keyword evidence="21" id="KW-1133">Transmembrane helix</keyword>
<dbReference type="FunFam" id="1.10.287.280:FF:000001">
    <property type="entry name" value="DNA-directed RNA polymerase"/>
    <property type="match status" value="1"/>
</dbReference>
<dbReference type="FunFam" id="1.10.150.20:FF:000041">
    <property type="entry name" value="DNA-directed RNA polymerase"/>
    <property type="match status" value="1"/>
</dbReference>
<dbReference type="PANTHER" id="PTHR10102:SF0">
    <property type="entry name" value="DNA-DIRECTED RNA POLYMERASE, MITOCHONDRIAL"/>
    <property type="match status" value="1"/>
</dbReference>
<keyword evidence="9 18" id="KW-0479">Metal-binding</keyword>
<dbReference type="GO" id="GO:0003899">
    <property type="term" value="F:DNA-directed RNA polymerase activity"/>
    <property type="evidence" value="ECO:0007669"/>
    <property type="project" value="UniProtKB-EC"/>
</dbReference>